<feature type="transmembrane region" description="Helical" evidence="2">
    <location>
        <begin position="121"/>
        <end position="146"/>
    </location>
</feature>
<comment type="caution">
    <text evidence="3">The sequence shown here is derived from an EMBL/GenBank/DDBJ whole genome shotgun (WGS) entry which is preliminary data.</text>
</comment>
<keyword evidence="2" id="KW-1133">Transmembrane helix</keyword>
<accession>A0A952DVP4</accession>
<evidence type="ECO:0000313" key="4">
    <source>
        <dbReference type="Proteomes" id="UP000781173"/>
    </source>
</evidence>
<evidence type="ECO:0000313" key="3">
    <source>
        <dbReference type="EMBL" id="MBW7953837.1"/>
    </source>
</evidence>
<organism evidence="3 4">
    <name type="scientific">Candidatus Dojkabacteria bacterium</name>
    <dbReference type="NCBI Taxonomy" id="2099670"/>
    <lineage>
        <taxon>Bacteria</taxon>
        <taxon>Candidatus Dojkabacteria</taxon>
    </lineage>
</organism>
<dbReference type="AlphaFoldDB" id="A0A952DVP4"/>
<keyword evidence="2" id="KW-0472">Membrane</keyword>
<protein>
    <recommendedName>
        <fullName evidence="5">AI-2E family transporter</fullName>
    </recommendedName>
</protein>
<reference evidence="3" key="1">
    <citation type="journal article" date="2022" name="ISME J.">
        <title>A general approach to explore prokaryotic protein glycosylation reveals the unique surface layer modulation of an anammox bacterium.</title>
        <authorList>
            <person name="Pabst M."/>
            <person name="Grouzdev D.S."/>
            <person name="Lawson C.E."/>
            <person name="Kleikamp H.B.C."/>
            <person name="de Ram C."/>
            <person name="Louwen R."/>
            <person name="Lin Y.M."/>
            <person name="Lucker S."/>
            <person name="van Loosdrecht M.C.M."/>
            <person name="Laureni M."/>
        </authorList>
    </citation>
    <scope>NUCLEOTIDE SEQUENCE</scope>
    <source>
        <strain evidence="3">BROCD043</strain>
    </source>
</reference>
<dbReference type="Proteomes" id="UP000781173">
    <property type="component" value="Unassembled WGS sequence"/>
</dbReference>
<feature type="transmembrane region" description="Helical" evidence="2">
    <location>
        <begin position="28"/>
        <end position="50"/>
    </location>
</feature>
<dbReference type="EMBL" id="JACFOF010000007">
    <property type="protein sequence ID" value="MBW7953837.1"/>
    <property type="molecule type" value="Genomic_DNA"/>
</dbReference>
<keyword evidence="1" id="KW-0175">Coiled coil</keyword>
<gene>
    <name evidence="3" type="ORF">H3C67_03540</name>
</gene>
<sequence length="184" mass="19963">MDPITLIFLLLLALLSLIYMLRSKLMSVLALLIKISFPVCAAIMLSALFIPQLFSTIADSALKANGTYQSIIEADKSLDSIINLPSNIFNSLGNLFGDNSPTDQSTKSFLEQGVYPGLVDLIAGIIRVAALAVSIIGMIATIYISYSFEGAFATSSLKKKVADLENKIKVLENQRQDRRSSSPL</sequence>
<name>A0A952DVP4_9BACT</name>
<evidence type="ECO:0000256" key="2">
    <source>
        <dbReference type="SAM" id="Phobius"/>
    </source>
</evidence>
<proteinExistence type="predicted"/>
<feature type="transmembrane region" description="Helical" evidence="2">
    <location>
        <begin position="6"/>
        <end position="21"/>
    </location>
</feature>
<evidence type="ECO:0000256" key="1">
    <source>
        <dbReference type="SAM" id="Coils"/>
    </source>
</evidence>
<evidence type="ECO:0008006" key="5">
    <source>
        <dbReference type="Google" id="ProtNLM"/>
    </source>
</evidence>
<keyword evidence="2" id="KW-0812">Transmembrane</keyword>
<feature type="coiled-coil region" evidence="1">
    <location>
        <begin position="154"/>
        <end position="181"/>
    </location>
</feature>